<accession>A0A1I6F5M5</accession>
<dbReference type="RefSeq" id="WP_218164588.1">
    <property type="nucleotide sequence ID" value="NZ_FOYL01000008.1"/>
</dbReference>
<comment type="similarity">
    <text evidence="2">In the N-terminal section; belongs to the transposase 2 family.</text>
</comment>
<dbReference type="NCBIfam" id="TIGR01766">
    <property type="entry name" value="IS200/IS605 family accessory protein TnpB-like domain"/>
    <property type="match status" value="1"/>
</dbReference>
<dbReference type="InterPro" id="IPR010095">
    <property type="entry name" value="Cas12f1-like_TNB"/>
</dbReference>
<keyword evidence="9" id="KW-1185">Reference proteome</keyword>
<keyword evidence="4" id="KW-0238">DNA-binding</keyword>
<dbReference type="GO" id="GO:0032196">
    <property type="term" value="P:transposition"/>
    <property type="evidence" value="ECO:0007669"/>
    <property type="project" value="UniProtKB-KW"/>
</dbReference>
<dbReference type="EMBL" id="FOYL01000008">
    <property type="protein sequence ID" value="SFR25162.1"/>
    <property type="molecule type" value="Genomic_DNA"/>
</dbReference>
<dbReference type="PANTHER" id="PTHR30405:SF11">
    <property type="entry name" value="RNA-GUIDED DNA ENDONUCLEASE RV2885C-RELATED"/>
    <property type="match status" value="1"/>
</dbReference>
<keyword evidence="3" id="KW-0815">Transposition</keyword>
<dbReference type="Pfam" id="PF07282">
    <property type="entry name" value="Cas12f1-like_TNB"/>
    <property type="match status" value="1"/>
</dbReference>
<protein>
    <submittedName>
        <fullName evidence="8">Transposase, IS605 OrfB family, central region</fullName>
    </submittedName>
</protein>
<reference evidence="9" key="1">
    <citation type="submission" date="2016-10" db="EMBL/GenBank/DDBJ databases">
        <authorList>
            <person name="Varghese N."/>
            <person name="Submissions S."/>
        </authorList>
    </citation>
    <scope>NUCLEOTIDE SEQUENCE [LARGE SCALE GENOMIC DNA]</scope>
    <source>
        <strain evidence="9">DSM 44232</strain>
    </source>
</reference>
<sequence>MKIVVQVKLVPDAVQASALAETLSTANDAVNWVSGVGFAHHGHRMSVRDLRTLCYHELKARGLGAQAAQHVIKRVADACTTLRANIRNGNLGGPRSKRRVKAESKPVRFRPDAAHTFDDRCLSWQIDAGTVSIWTVRGRLKNLRFIGSAGQLKTLREHRHGESDLVCRDGLWFLIATCDIPEPDLIEPTDWIGVDRGIVNLATTSDGDNHSGRRLGRYRRWHTRKRAELQARRTCSAARRLKRRARKEARHARHVNHRIAGEIVAVAQRTGRGVALEELGGIRDRVTVARHQRATHSSWPFHQLGDFITYKARRAGVPVLVVDARYTSQTCPRCGHVSRSNRSTRDHFRCCRCGLAGPADVVAAVNVRNRARRAWVFVSMPAPVP</sequence>
<dbReference type="Proteomes" id="UP000198583">
    <property type="component" value="Unassembled WGS sequence"/>
</dbReference>
<dbReference type="AlphaFoldDB" id="A0A1I6F5M5"/>
<dbReference type="InterPro" id="IPR051399">
    <property type="entry name" value="RNA-guided_DNA_endo/Transpos"/>
</dbReference>
<evidence type="ECO:0000259" key="7">
    <source>
        <dbReference type="Pfam" id="PF07282"/>
    </source>
</evidence>
<evidence type="ECO:0000256" key="2">
    <source>
        <dbReference type="ARBA" id="ARBA00011044"/>
    </source>
</evidence>
<dbReference type="GO" id="GO:0003677">
    <property type="term" value="F:DNA binding"/>
    <property type="evidence" value="ECO:0007669"/>
    <property type="project" value="UniProtKB-KW"/>
</dbReference>
<evidence type="ECO:0000313" key="9">
    <source>
        <dbReference type="Proteomes" id="UP000198583"/>
    </source>
</evidence>
<dbReference type="InterPro" id="IPR001959">
    <property type="entry name" value="Transposase"/>
</dbReference>
<organism evidence="8 9">
    <name type="scientific">Lentzea waywayandensis</name>
    <dbReference type="NCBI Taxonomy" id="84724"/>
    <lineage>
        <taxon>Bacteria</taxon>
        <taxon>Bacillati</taxon>
        <taxon>Actinomycetota</taxon>
        <taxon>Actinomycetes</taxon>
        <taxon>Pseudonocardiales</taxon>
        <taxon>Pseudonocardiaceae</taxon>
        <taxon>Lentzea</taxon>
    </lineage>
</organism>
<evidence type="ECO:0000256" key="4">
    <source>
        <dbReference type="ARBA" id="ARBA00023125"/>
    </source>
</evidence>
<evidence type="ECO:0000256" key="5">
    <source>
        <dbReference type="ARBA" id="ARBA00023172"/>
    </source>
</evidence>
<evidence type="ECO:0000313" key="8">
    <source>
        <dbReference type="EMBL" id="SFR25162.1"/>
    </source>
</evidence>
<dbReference type="STRING" id="84724.SAMN04488564_108246"/>
<feature type="domain" description="Cas12f1-like TNB" evidence="7">
    <location>
        <begin position="301"/>
        <end position="367"/>
    </location>
</feature>
<name>A0A1I6F5M5_9PSEU</name>
<dbReference type="PANTHER" id="PTHR30405">
    <property type="entry name" value="TRANSPOSASE"/>
    <property type="match status" value="1"/>
</dbReference>
<keyword evidence="5" id="KW-0233">DNA recombination</keyword>
<feature type="domain" description="Probable transposase IS891/IS1136/IS1341" evidence="6">
    <location>
        <begin position="186"/>
        <end position="269"/>
    </location>
</feature>
<proteinExistence type="inferred from homology"/>
<comment type="similarity">
    <text evidence="1">In the C-terminal section; belongs to the transposase 35 family.</text>
</comment>
<dbReference type="Pfam" id="PF01385">
    <property type="entry name" value="OrfB_IS605"/>
    <property type="match status" value="1"/>
</dbReference>
<dbReference type="GO" id="GO:0006310">
    <property type="term" value="P:DNA recombination"/>
    <property type="evidence" value="ECO:0007669"/>
    <property type="project" value="UniProtKB-KW"/>
</dbReference>
<gene>
    <name evidence="8" type="ORF">SAMN04488564_108246</name>
</gene>
<evidence type="ECO:0000256" key="1">
    <source>
        <dbReference type="ARBA" id="ARBA00008761"/>
    </source>
</evidence>
<dbReference type="NCBIfam" id="NF040570">
    <property type="entry name" value="guided_TnpB"/>
    <property type="match status" value="1"/>
</dbReference>
<evidence type="ECO:0000256" key="3">
    <source>
        <dbReference type="ARBA" id="ARBA00022578"/>
    </source>
</evidence>
<evidence type="ECO:0000259" key="6">
    <source>
        <dbReference type="Pfam" id="PF01385"/>
    </source>
</evidence>